<dbReference type="AlphaFoldDB" id="A0AAE0TJ34"/>
<reference evidence="1" key="3">
    <citation type="submission" date="2023-05" db="EMBL/GenBank/DDBJ databases">
        <authorList>
            <person name="Smith C.H."/>
        </authorList>
    </citation>
    <scope>NUCLEOTIDE SEQUENCE</scope>
    <source>
        <strain evidence="1">CHS0354</strain>
        <tissue evidence="1">Mantle</tissue>
    </source>
</reference>
<dbReference type="InterPro" id="IPR036322">
    <property type="entry name" value="WD40_repeat_dom_sf"/>
</dbReference>
<name>A0AAE0TJ34_9BIVA</name>
<proteinExistence type="predicted"/>
<dbReference type="EMBL" id="JAEAOA010001582">
    <property type="protein sequence ID" value="KAK3611171.1"/>
    <property type="molecule type" value="Genomic_DNA"/>
</dbReference>
<gene>
    <name evidence="1" type="ORF">CHS0354_026579</name>
</gene>
<reference evidence="1" key="2">
    <citation type="journal article" date="2021" name="Genome Biol. Evol.">
        <title>Developing a high-quality reference genome for a parasitic bivalve with doubly uniparental inheritance (Bivalvia: Unionida).</title>
        <authorList>
            <person name="Smith C.H."/>
        </authorList>
    </citation>
    <scope>NUCLEOTIDE SEQUENCE</scope>
    <source>
        <strain evidence="1">CHS0354</strain>
        <tissue evidence="1">Mantle</tissue>
    </source>
</reference>
<reference evidence="1" key="1">
    <citation type="journal article" date="2021" name="Genome Biol. Evol.">
        <title>A High-Quality Reference Genome for a Parasitic Bivalve with Doubly Uniparental Inheritance (Bivalvia: Unionida).</title>
        <authorList>
            <person name="Smith C.H."/>
        </authorList>
    </citation>
    <scope>NUCLEOTIDE SEQUENCE</scope>
    <source>
        <strain evidence="1">CHS0354</strain>
    </source>
</reference>
<protein>
    <submittedName>
        <fullName evidence="1">Uncharacterized protein</fullName>
    </submittedName>
</protein>
<keyword evidence="2" id="KW-1185">Reference proteome</keyword>
<organism evidence="1 2">
    <name type="scientific">Potamilus streckersoni</name>
    <dbReference type="NCBI Taxonomy" id="2493646"/>
    <lineage>
        <taxon>Eukaryota</taxon>
        <taxon>Metazoa</taxon>
        <taxon>Spiralia</taxon>
        <taxon>Lophotrochozoa</taxon>
        <taxon>Mollusca</taxon>
        <taxon>Bivalvia</taxon>
        <taxon>Autobranchia</taxon>
        <taxon>Heteroconchia</taxon>
        <taxon>Palaeoheterodonta</taxon>
        <taxon>Unionida</taxon>
        <taxon>Unionoidea</taxon>
        <taxon>Unionidae</taxon>
        <taxon>Ambleminae</taxon>
        <taxon>Lampsilini</taxon>
        <taxon>Potamilus</taxon>
    </lineage>
</organism>
<sequence length="155" mass="16749">MLADGCNIQCTLMSSSYQFVTSLKISSTPRDICVIGDLEGAVSSCQNNTIQILSVKDDMISPVRTLTTNFTSCQRISSAWTGNIAVTGHCDGQMVCWSILSTEGEVKASYQYDYGGICLLSPVIKIEENTLRLRAEMHLDNGDLGLANLSGNTLV</sequence>
<comment type="caution">
    <text evidence="1">The sequence shown here is derived from an EMBL/GenBank/DDBJ whole genome shotgun (WGS) entry which is preliminary data.</text>
</comment>
<dbReference type="SUPFAM" id="SSF50978">
    <property type="entry name" value="WD40 repeat-like"/>
    <property type="match status" value="1"/>
</dbReference>
<evidence type="ECO:0000313" key="2">
    <source>
        <dbReference type="Proteomes" id="UP001195483"/>
    </source>
</evidence>
<dbReference type="Proteomes" id="UP001195483">
    <property type="component" value="Unassembled WGS sequence"/>
</dbReference>
<accession>A0AAE0TJ34</accession>
<evidence type="ECO:0000313" key="1">
    <source>
        <dbReference type="EMBL" id="KAK3611171.1"/>
    </source>
</evidence>